<comment type="subcellular location">
    <subcellularLocation>
        <location evidence="1">Cell membrane</location>
        <topology evidence="1">Multi-pass membrane protein</topology>
    </subcellularLocation>
</comment>
<evidence type="ECO:0000256" key="7">
    <source>
        <dbReference type="ARBA" id="ARBA00022833"/>
    </source>
</evidence>
<proteinExistence type="inferred from homology"/>
<keyword evidence="3 11" id="KW-0645">Protease</keyword>
<evidence type="ECO:0000256" key="3">
    <source>
        <dbReference type="ARBA" id="ARBA00022670"/>
    </source>
</evidence>
<dbReference type="EMBL" id="BAAABV010000021">
    <property type="protein sequence ID" value="GAA0300409.1"/>
    <property type="molecule type" value="Genomic_DNA"/>
</dbReference>
<evidence type="ECO:0000256" key="11">
    <source>
        <dbReference type="RuleBase" id="RU003983"/>
    </source>
</evidence>
<keyword evidence="4 12" id="KW-0812">Transmembrane</keyword>
<reference evidence="14 15" key="1">
    <citation type="journal article" date="2019" name="Int. J. Syst. Evol. Microbiol.">
        <title>The Global Catalogue of Microorganisms (GCM) 10K type strain sequencing project: providing services to taxonomists for standard genome sequencing and annotation.</title>
        <authorList>
            <consortium name="The Broad Institute Genomics Platform"/>
            <consortium name="The Broad Institute Genome Sequencing Center for Infectious Disease"/>
            <person name="Wu L."/>
            <person name="Ma J."/>
        </authorList>
    </citation>
    <scope>NUCLEOTIDE SEQUENCE [LARGE SCALE GENOMIC DNA]</scope>
    <source>
        <strain evidence="14 15">JCM 4505</strain>
    </source>
</reference>
<protein>
    <recommendedName>
        <fullName evidence="13">Peptidase M48 domain-containing protein</fullName>
    </recommendedName>
</protein>
<evidence type="ECO:0000256" key="2">
    <source>
        <dbReference type="ARBA" id="ARBA00022475"/>
    </source>
</evidence>
<keyword evidence="10 12" id="KW-0472">Membrane</keyword>
<comment type="caution">
    <text evidence="14">The sequence shown here is derived from an EMBL/GenBank/DDBJ whole genome shotgun (WGS) entry which is preliminary data.</text>
</comment>
<dbReference type="InterPro" id="IPR050083">
    <property type="entry name" value="HtpX_protease"/>
</dbReference>
<sequence>MEHDLAVRPSERQLCPECGHALDATDERFPRWCAACDWNVDPAPPDAEPGRLAAARRRLARRHGEELAAAVSGGAAGRPRRDAAALLALGLALLVHGVTLALAVAGLLLVVLGWETVVQPIGGAVLLVVAFVLRPRMPGIPQDGPVLYRADAPRLFELVDDVAAVTGTAGVHAVVVGGDFNASVAAYGWRQRRVLFLGFGLWEVLTPPERVALLGHELGHFANGDVRHGLLIRQALRSLALWVDTLAPSRAHTVWDTLFNVMAYLPRCAAYGLLVLLDHLTLRAAQRAEYEADLSAARAGSTGGAVGLMERLLIADSVQTLMRRESVAAQMTGGAAGREAREAAERGLWERITAHVSSIPAHEYERLLRVCERRGHGVDDTHPPTHLRLRCLARSEPQPAQVEVGDERAASIAAELASARMVVARQVVRTVHGRSG</sequence>
<feature type="transmembrane region" description="Helical" evidence="12">
    <location>
        <begin position="86"/>
        <end position="111"/>
    </location>
</feature>
<accession>A0ABN0VHC4</accession>
<evidence type="ECO:0000256" key="9">
    <source>
        <dbReference type="ARBA" id="ARBA00023049"/>
    </source>
</evidence>
<keyword evidence="8 12" id="KW-1133">Transmembrane helix</keyword>
<evidence type="ECO:0000256" key="5">
    <source>
        <dbReference type="ARBA" id="ARBA00022723"/>
    </source>
</evidence>
<keyword evidence="5" id="KW-0479">Metal-binding</keyword>
<evidence type="ECO:0000313" key="14">
    <source>
        <dbReference type="EMBL" id="GAA0300409.1"/>
    </source>
</evidence>
<name>A0ABN0VHC4_9ACTN</name>
<keyword evidence="2" id="KW-1003">Cell membrane</keyword>
<keyword evidence="15" id="KW-1185">Reference proteome</keyword>
<dbReference type="InterPro" id="IPR001915">
    <property type="entry name" value="Peptidase_M48"/>
</dbReference>
<gene>
    <name evidence="14" type="ORF">GCM10010302_43720</name>
</gene>
<dbReference type="Gene3D" id="3.30.2010.10">
    <property type="entry name" value="Metalloproteases ('zincins'), catalytic domain"/>
    <property type="match status" value="1"/>
</dbReference>
<comment type="cofactor">
    <cofactor evidence="11">
        <name>Zn(2+)</name>
        <dbReference type="ChEBI" id="CHEBI:29105"/>
    </cofactor>
    <text evidence="11">Binds 1 zinc ion per subunit.</text>
</comment>
<keyword evidence="9 11" id="KW-0482">Metalloprotease</keyword>
<organism evidence="14 15">
    <name type="scientific">Streptomyces polychromogenes</name>
    <dbReference type="NCBI Taxonomy" id="67342"/>
    <lineage>
        <taxon>Bacteria</taxon>
        <taxon>Bacillati</taxon>
        <taxon>Actinomycetota</taxon>
        <taxon>Actinomycetes</taxon>
        <taxon>Kitasatosporales</taxon>
        <taxon>Streptomycetaceae</taxon>
        <taxon>Streptomyces</taxon>
    </lineage>
</organism>
<feature type="domain" description="Peptidase M48" evidence="13">
    <location>
        <begin position="154"/>
        <end position="393"/>
    </location>
</feature>
<evidence type="ECO:0000313" key="15">
    <source>
        <dbReference type="Proteomes" id="UP001501867"/>
    </source>
</evidence>
<dbReference type="CDD" id="cd07328">
    <property type="entry name" value="M48_Ste24p_like"/>
    <property type="match status" value="1"/>
</dbReference>
<comment type="similarity">
    <text evidence="11">Belongs to the peptidase M48 family.</text>
</comment>
<evidence type="ECO:0000256" key="12">
    <source>
        <dbReference type="SAM" id="Phobius"/>
    </source>
</evidence>
<evidence type="ECO:0000256" key="8">
    <source>
        <dbReference type="ARBA" id="ARBA00022989"/>
    </source>
</evidence>
<dbReference type="PANTHER" id="PTHR43221:SF1">
    <property type="entry name" value="PROTEASE HTPX"/>
    <property type="match status" value="1"/>
</dbReference>
<feature type="transmembrane region" description="Helical" evidence="12">
    <location>
        <begin position="117"/>
        <end position="133"/>
    </location>
</feature>
<dbReference type="Pfam" id="PF01435">
    <property type="entry name" value="Peptidase_M48"/>
    <property type="match status" value="1"/>
</dbReference>
<evidence type="ECO:0000256" key="6">
    <source>
        <dbReference type="ARBA" id="ARBA00022801"/>
    </source>
</evidence>
<dbReference type="Proteomes" id="UP001501867">
    <property type="component" value="Unassembled WGS sequence"/>
</dbReference>
<evidence type="ECO:0000256" key="4">
    <source>
        <dbReference type="ARBA" id="ARBA00022692"/>
    </source>
</evidence>
<evidence type="ECO:0000256" key="10">
    <source>
        <dbReference type="ARBA" id="ARBA00023136"/>
    </source>
</evidence>
<dbReference type="PANTHER" id="PTHR43221">
    <property type="entry name" value="PROTEASE HTPX"/>
    <property type="match status" value="1"/>
</dbReference>
<evidence type="ECO:0000256" key="1">
    <source>
        <dbReference type="ARBA" id="ARBA00004651"/>
    </source>
</evidence>
<dbReference type="RefSeq" id="WP_344162078.1">
    <property type="nucleotide sequence ID" value="NZ_BAAABV010000021.1"/>
</dbReference>
<evidence type="ECO:0000259" key="13">
    <source>
        <dbReference type="Pfam" id="PF01435"/>
    </source>
</evidence>
<keyword evidence="6 11" id="KW-0378">Hydrolase</keyword>
<keyword evidence="7 11" id="KW-0862">Zinc</keyword>